<feature type="domain" description="DDHD" evidence="2">
    <location>
        <begin position="1139"/>
        <end position="1339"/>
    </location>
</feature>
<evidence type="ECO:0000313" key="4">
    <source>
        <dbReference type="Proteomes" id="UP000822688"/>
    </source>
</evidence>
<evidence type="ECO:0000256" key="1">
    <source>
        <dbReference type="SAM" id="MobiDB-lite"/>
    </source>
</evidence>
<feature type="region of interest" description="Disordered" evidence="1">
    <location>
        <begin position="1344"/>
        <end position="1406"/>
    </location>
</feature>
<feature type="region of interest" description="Disordered" evidence="1">
    <location>
        <begin position="666"/>
        <end position="698"/>
    </location>
</feature>
<dbReference type="InterPro" id="IPR058055">
    <property type="entry name" value="PA-PLA1"/>
</dbReference>
<feature type="region of interest" description="Disordered" evidence="1">
    <location>
        <begin position="1073"/>
        <end position="1124"/>
    </location>
</feature>
<comment type="caution">
    <text evidence="3">The sequence shown here is derived from an EMBL/GenBank/DDBJ whole genome shotgun (WGS) entry which is preliminary data.</text>
</comment>
<dbReference type="InterPro" id="IPR004177">
    <property type="entry name" value="DDHD_dom"/>
</dbReference>
<feature type="compositionally biased region" description="Polar residues" evidence="1">
    <location>
        <begin position="675"/>
        <end position="684"/>
    </location>
</feature>
<dbReference type="Pfam" id="PF02862">
    <property type="entry name" value="DDHD"/>
    <property type="match status" value="1"/>
</dbReference>
<dbReference type="GO" id="GO:0046872">
    <property type="term" value="F:metal ion binding"/>
    <property type="evidence" value="ECO:0007669"/>
    <property type="project" value="InterPro"/>
</dbReference>
<feature type="compositionally biased region" description="Basic and acidic residues" evidence="1">
    <location>
        <begin position="233"/>
        <end position="244"/>
    </location>
</feature>
<feature type="compositionally biased region" description="Polar residues" evidence="1">
    <location>
        <begin position="1073"/>
        <end position="1087"/>
    </location>
</feature>
<feature type="compositionally biased region" description="Low complexity" evidence="1">
    <location>
        <begin position="34"/>
        <end position="51"/>
    </location>
</feature>
<dbReference type="Proteomes" id="UP000822688">
    <property type="component" value="Chromosome 1"/>
</dbReference>
<accession>A0A8T0J2H8</accession>
<feature type="region of interest" description="Disordered" evidence="1">
    <location>
        <begin position="825"/>
        <end position="959"/>
    </location>
</feature>
<feature type="region of interest" description="Disordered" evidence="1">
    <location>
        <begin position="233"/>
        <end position="260"/>
    </location>
</feature>
<dbReference type="PROSITE" id="PS51043">
    <property type="entry name" value="DDHD"/>
    <property type="match status" value="1"/>
</dbReference>
<evidence type="ECO:0000259" key="2">
    <source>
        <dbReference type="PROSITE" id="PS51043"/>
    </source>
</evidence>
<feature type="compositionally biased region" description="Low complexity" evidence="1">
    <location>
        <begin position="8"/>
        <end position="20"/>
    </location>
</feature>
<organism evidence="3 4">
    <name type="scientific">Ceratodon purpureus</name>
    <name type="common">Fire moss</name>
    <name type="synonym">Dicranum purpureum</name>
    <dbReference type="NCBI Taxonomy" id="3225"/>
    <lineage>
        <taxon>Eukaryota</taxon>
        <taxon>Viridiplantae</taxon>
        <taxon>Streptophyta</taxon>
        <taxon>Embryophyta</taxon>
        <taxon>Bryophyta</taxon>
        <taxon>Bryophytina</taxon>
        <taxon>Bryopsida</taxon>
        <taxon>Dicranidae</taxon>
        <taxon>Pseudoditrichales</taxon>
        <taxon>Ditrichaceae</taxon>
        <taxon>Ceratodon</taxon>
    </lineage>
</organism>
<dbReference type="SMART" id="SM01127">
    <property type="entry name" value="DDHD"/>
    <property type="match status" value="1"/>
</dbReference>
<feature type="region of interest" description="Disordered" evidence="1">
    <location>
        <begin position="1"/>
        <end position="54"/>
    </location>
</feature>
<protein>
    <recommendedName>
        <fullName evidence="2">DDHD domain-containing protein</fullName>
    </recommendedName>
</protein>
<name>A0A8T0J2H8_CERPU</name>
<sequence length="1422" mass="159058">MAEPGMASRSMSRSPSRSRSGTPVRDGPPPLPVSPAKSPQSSSPLRGSSLGYEAQNSIQRIAEDYLGVGEQYGSPPKVSDSVLPSNVAADSSSIAALDSMLDQEKLKQEVVPSSAGLEARSELEQTAAAAKYGRLTDSPSDGADIRWYFCKTPLRPNEAAAQVPASEVIGKGDYFRFSLRDSLALEASFVQREEELVSAWWKEYAEVSAGPAKSSNALSYNLQTEKELAEEKLRSLSSASDRRSGHIGPASTSSDYDDDDEEGVGVLVKGGLYEVDLMRRRCIPVYWRGEHRRVLRGHWYVRKGGLDWLPLREDVAEQLEIAYHKKVWRRRTFQPSGLYAARVNLTGTTMGLHALFTGEDANWEANLAVDASGISAMLGIQGSAVKLRRGFARPDSVHPTQDEVRQKKEEELDDYASQVPVRHVVFMVHGIGQRLEKANLVDDVGAFRQTVTALSEQHLTSHQRNAQRILFIPCQWRRELKLGGEVAMEQVTLDGVRALRTMITATVHDVLYYMSPIYCQDIIDSVTRSLNRLYARFIKRNPSFDGKVSLYGHSLGSVLTYDILCHQDTLKSPFPVQSINAAITRNDESEDDMPKIDRLPSIMEHEFISEGETSVRDMLSSLSTDVDSSDTNPTGTPTNETIAEVEAAKEESARENEDVVQEPENIDGIDISDGGNKNSLQSEFTNKENPEVSMEEDTAQKHTKLLEGDIPTEHAEFPNEVVVSQEHIELPLEPGVMQEHTEVPKEDDVAPEHTNLFEEDDVPEENIEVPRDDNFAQMHTGVLEEDDISQEHTKFLQDDGVAQEHREVLQENDVAQEHIEAPKENDIAQEHAEVPKEPDVLQEHTEFSKKNEVAQEHTEVPKENDIAQEENDVAQEHKEAPKENDSTQDHTKVLKVTDINEVTKEVEEHTEVSEGVEDSKEHTEISEMDHVAPEHAEISEEAEVLNVDTAENKDEDVGKNVEEDVGTAEQEILHDLESDNSEKDVSEAAVTENLQGAEQDALQDLAAAEIERALDLVDQVVMEDYEEPSEIDRLNALVATLQEKLRLMENKEQGNYTAPENFPEIREETFDRTLSTNKENLQDSLGSAESGRMRHCTGDDVQESGQSSRDDGVGSMRGNLESSVSARKQHRPFIIYPKLKFKVETFYAVGSPLGMFLALRNIRIGLGTGTEYWQDEGIDEEMPACRLLLNIFHPYDPVAYRLEPLICKEYVDQKPVFIPYHKGGKRIHIGLQEFGEDISMKSKAFVSSIGAVGTRVAHVFTSKKDDSLAEEEERERNRKKPKTYGQMVMERLTGSQEGRIDCMLQDATFEHQYISAISSHTSYWQDLDTALFILKHLYRDIPEEPEIPKEPEPDNVPTMEPLHGTIDDSIDDEIVKPDNNTTTTDSYSSTVASAQDDWDSDEESTSIWDKEDFVAALSEAKA</sequence>
<reference evidence="3" key="1">
    <citation type="submission" date="2020-06" db="EMBL/GenBank/DDBJ databases">
        <title>WGS assembly of Ceratodon purpureus strain R40.</title>
        <authorList>
            <person name="Carey S.B."/>
            <person name="Jenkins J."/>
            <person name="Shu S."/>
            <person name="Lovell J.T."/>
            <person name="Sreedasyam A."/>
            <person name="Maumus F."/>
            <person name="Tiley G.P."/>
            <person name="Fernandez-Pozo N."/>
            <person name="Barry K."/>
            <person name="Chen C."/>
            <person name="Wang M."/>
            <person name="Lipzen A."/>
            <person name="Daum C."/>
            <person name="Saski C.A."/>
            <person name="Payton A.C."/>
            <person name="Mcbreen J.C."/>
            <person name="Conrad R.E."/>
            <person name="Kollar L.M."/>
            <person name="Olsson S."/>
            <person name="Huttunen S."/>
            <person name="Landis J.B."/>
            <person name="Wickett N.J."/>
            <person name="Johnson M.G."/>
            <person name="Rensing S.A."/>
            <person name="Grimwood J."/>
            <person name="Schmutz J."/>
            <person name="Mcdaniel S.F."/>
        </authorList>
    </citation>
    <scope>NUCLEOTIDE SEQUENCE</scope>
    <source>
        <strain evidence="3">R40</strain>
    </source>
</reference>
<feature type="compositionally biased region" description="Basic and acidic residues" evidence="1">
    <location>
        <begin position="874"/>
        <end position="892"/>
    </location>
</feature>
<dbReference type="PANTHER" id="PTHR23509:SF10">
    <property type="entry name" value="LD21067P"/>
    <property type="match status" value="1"/>
</dbReference>
<gene>
    <name evidence="3" type="ORF">KC19_1G044600</name>
</gene>
<dbReference type="EMBL" id="CM026421">
    <property type="protein sequence ID" value="KAG0589747.1"/>
    <property type="molecule type" value="Genomic_DNA"/>
</dbReference>
<feature type="compositionally biased region" description="Basic and acidic residues" evidence="1">
    <location>
        <begin position="901"/>
        <end position="938"/>
    </location>
</feature>
<dbReference type="PANTHER" id="PTHR23509">
    <property type="entry name" value="PA-PL1 PHOSPHOLIPASE FAMILY"/>
    <property type="match status" value="1"/>
</dbReference>
<keyword evidence="4" id="KW-1185">Reference proteome</keyword>
<dbReference type="GO" id="GO:0004620">
    <property type="term" value="F:phospholipase activity"/>
    <property type="evidence" value="ECO:0007669"/>
    <property type="project" value="TreeGrafter"/>
</dbReference>
<proteinExistence type="predicted"/>
<feature type="compositionally biased region" description="Basic and acidic residues" evidence="1">
    <location>
        <begin position="825"/>
        <end position="865"/>
    </location>
</feature>
<feature type="compositionally biased region" description="Low complexity" evidence="1">
    <location>
        <begin position="1378"/>
        <end position="1390"/>
    </location>
</feature>
<evidence type="ECO:0000313" key="3">
    <source>
        <dbReference type="EMBL" id="KAG0589747.1"/>
    </source>
</evidence>
<dbReference type="GO" id="GO:0005737">
    <property type="term" value="C:cytoplasm"/>
    <property type="evidence" value="ECO:0007669"/>
    <property type="project" value="TreeGrafter"/>
</dbReference>
<feature type="compositionally biased region" description="Basic and acidic residues" evidence="1">
    <location>
        <begin position="950"/>
        <end position="959"/>
    </location>
</feature>